<reference evidence="5" key="1">
    <citation type="submission" date="2021-01" db="EMBL/GenBank/DDBJ databases">
        <title>Whole genome shotgun sequence of Actinoplanes tereljensis NBRC 105297.</title>
        <authorList>
            <person name="Komaki H."/>
            <person name="Tamura T."/>
        </authorList>
    </citation>
    <scope>NUCLEOTIDE SEQUENCE</scope>
    <source>
        <strain evidence="5">NBRC 105297</strain>
    </source>
</reference>
<dbReference type="CDD" id="cd00267">
    <property type="entry name" value="ABC_ATPase"/>
    <property type="match status" value="1"/>
</dbReference>
<dbReference type="GO" id="GO:0016887">
    <property type="term" value="F:ATP hydrolysis activity"/>
    <property type="evidence" value="ECO:0007669"/>
    <property type="project" value="InterPro"/>
</dbReference>
<dbReference type="InterPro" id="IPR003593">
    <property type="entry name" value="AAA+_ATPase"/>
</dbReference>
<evidence type="ECO:0000313" key="6">
    <source>
        <dbReference type="Proteomes" id="UP000623608"/>
    </source>
</evidence>
<dbReference type="SMART" id="SM00382">
    <property type="entry name" value="AAA"/>
    <property type="match status" value="1"/>
</dbReference>
<feature type="compositionally biased region" description="Acidic residues" evidence="3">
    <location>
        <begin position="226"/>
        <end position="239"/>
    </location>
</feature>
<name>A0A919NII7_9ACTN</name>
<protein>
    <recommendedName>
        <fullName evidence="4">ABC transporter domain-containing protein</fullName>
    </recommendedName>
</protein>
<gene>
    <name evidence="5" type="ORF">Ate02nite_12570</name>
</gene>
<dbReference type="Gene3D" id="3.40.50.300">
    <property type="entry name" value="P-loop containing nucleotide triphosphate hydrolases"/>
    <property type="match status" value="1"/>
</dbReference>
<keyword evidence="2" id="KW-0067">ATP-binding</keyword>
<evidence type="ECO:0000256" key="2">
    <source>
        <dbReference type="ARBA" id="ARBA00022840"/>
    </source>
</evidence>
<dbReference type="Proteomes" id="UP000623608">
    <property type="component" value="Unassembled WGS sequence"/>
</dbReference>
<dbReference type="PROSITE" id="PS50893">
    <property type="entry name" value="ABC_TRANSPORTER_2"/>
    <property type="match status" value="1"/>
</dbReference>
<dbReference type="SUPFAM" id="SSF52540">
    <property type="entry name" value="P-loop containing nucleoside triphosphate hydrolases"/>
    <property type="match status" value="1"/>
</dbReference>
<dbReference type="Pfam" id="PF00005">
    <property type="entry name" value="ABC_tran"/>
    <property type="match status" value="1"/>
</dbReference>
<dbReference type="GO" id="GO:0005524">
    <property type="term" value="F:ATP binding"/>
    <property type="evidence" value="ECO:0007669"/>
    <property type="project" value="UniProtKB-KW"/>
</dbReference>
<feature type="domain" description="ABC transporter" evidence="4">
    <location>
        <begin position="3"/>
        <end position="227"/>
    </location>
</feature>
<evidence type="ECO:0000313" key="5">
    <source>
        <dbReference type="EMBL" id="GIF18527.1"/>
    </source>
</evidence>
<proteinExistence type="predicted"/>
<dbReference type="EMBL" id="BOMY01000008">
    <property type="protein sequence ID" value="GIF18527.1"/>
    <property type="molecule type" value="Genomic_DNA"/>
</dbReference>
<dbReference type="RefSeq" id="WP_203800373.1">
    <property type="nucleotide sequence ID" value="NZ_BOMY01000008.1"/>
</dbReference>
<dbReference type="AlphaFoldDB" id="A0A919NII7"/>
<sequence>MPVLTARAAGVRRRRHWLFRDLDVAVEPGELVAVVGPPGSGRTTVLLSLAKRFRLAAGNVTAEGRVALGYVPEVTAPEPVFTVTEHVRERLSLLGRRRREADGVDLLGLDPDKKGRDLSPYEKQVLGLVLAQLERPAVIALDGLDEGLDQREQAALLEHLTGIAATGPAVLLTAREIGPALVTTVIHLGAEHPSTDAPVEAAGDGAQPVPAEEVAADRAAGGEQTETADGEAGADEGER</sequence>
<dbReference type="PANTHER" id="PTHR43158">
    <property type="entry name" value="SKFA PEPTIDE EXPORT ATP-BINDING PROTEIN SKFE"/>
    <property type="match status" value="1"/>
</dbReference>
<organism evidence="5 6">
    <name type="scientific">Paractinoplanes tereljensis</name>
    <dbReference type="NCBI Taxonomy" id="571912"/>
    <lineage>
        <taxon>Bacteria</taxon>
        <taxon>Bacillati</taxon>
        <taxon>Actinomycetota</taxon>
        <taxon>Actinomycetes</taxon>
        <taxon>Micromonosporales</taxon>
        <taxon>Micromonosporaceae</taxon>
        <taxon>Paractinoplanes</taxon>
    </lineage>
</organism>
<comment type="caution">
    <text evidence="5">The sequence shown here is derived from an EMBL/GenBank/DDBJ whole genome shotgun (WGS) entry which is preliminary data.</text>
</comment>
<keyword evidence="1" id="KW-0547">Nucleotide-binding</keyword>
<dbReference type="InterPro" id="IPR003439">
    <property type="entry name" value="ABC_transporter-like_ATP-bd"/>
</dbReference>
<evidence type="ECO:0000256" key="3">
    <source>
        <dbReference type="SAM" id="MobiDB-lite"/>
    </source>
</evidence>
<accession>A0A919NII7</accession>
<evidence type="ECO:0000259" key="4">
    <source>
        <dbReference type="PROSITE" id="PS50893"/>
    </source>
</evidence>
<keyword evidence="6" id="KW-1185">Reference proteome</keyword>
<dbReference type="PANTHER" id="PTHR43158:SF2">
    <property type="entry name" value="SKFA PEPTIDE EXPORT ATP-BINDING PROTEIN SKFE"/>
    <property type="match status" value="1"/>
</dbReference>
<evidence type="ECO:0000256" key="1">
    <source>
        <dbReference type="ARBA" id="ARBA00022741"/>
    </source>
</evidence>
<feature type="region of interest" description="Disordered" evidence="3">
    <location>
        <begin position="194"/>
        <end position="239"/>
    </location>
</feature>
<dbReference type="InterPro" id="IPR027417">
    <property type="entry name" value="P-loop_NTPase"/>
</dbReference>